<sequence>MENTCPNPTAHKRHLEAKQSKKLAQKYKQELPEPDKNRCAHIFKGSPLMTQRNVLLDIIINKIGVNKNTISVRSINPHSLEMYCCIWALTDLFRPFLFLLFKHP</sequence>
<gene>
    <name evidence="1" type="ORF">AMECASPLE_009480</name>
</gene>
<reference evidence="1 2" key="1">
    <citation type="submission" date="2021-06" db="EMBL/GenBank/DDBJ databases">
        <authorList>
            <person name="Palmer J.M."/>
        </authorList>
    </citation>
    <scope>NUCLEOTIDE SEQUENCE [LARGE SCALE GENOMIC DNA]</scope>
    <source>
        <strain evidence="1 2">AS_MEX2019</strain>
        <tissue evidence="1">Muscle</tissue>
    </source>
</reference>
<comment type="caution">
    <text evidence="1">The sequence shown here is derived from an EMBL/GenBank/DDBJ whole genome shotgun (WGS) entry which is preliminary data.</text>
</comment>
<organism evidence="1 2">
    <name type="scientific">Ameca splendens</name>
    <dbReference type="NCBI Taxonomy" id="208324"/>
    <lineage>
        <taxon>Eukaryota</taxon>
        <taxon>Metazoa</taxon>
        <taxon>Chordata</taxon>
        <taxon>Craniata</taxon>
        <taxon>Vertebrata</taxon>
        <taxon>Euteleostomi</taxon>
        <taxon>Actinopterygii</taxon>
        <taxon>Neopterygii</taxon>
        <taxon>Teleostei</taxon>
        <taxon>Neoteleostei</taxon>
        <taxon>Acanthomorphata</taxon>
        <taxon>Ovalentaria</taxon>
        <taxon>Atherinomorphae</taxon>
        <taxon>Cyprinodontiformes</taxon>
        <taxon>Goodeidae</taxon>
        <taxon>Ameca</taxon>
    </lineage>
</organism>
<name>A0ABV0ZM04_9TELE</name>
<dbReference type="Proteomes" id="UP001469553">
    <property type="component" value="Unassembled WGS sequence"/>
</dbReference>
<keyword evidence="2" id="KW-1185">Reference proteome</keyword>
<proteinExistence type="predicted"/>
<dbReference type="EMBL" id="JAHRIP010066363">
    <property type="protein sequence ID" value="MEQ2306556.1"/>
    <property type="molecule type" value="Genomic_DNA"/>
</dbReference>
<accession>A0ABV0ZM04</accession>
<evidence type="ECO:0000313" key="2">
    <source>
        <dbReference type="Proteomes" id="UP001469553"/>
    </source>
</evidence>
<protein>
    <submittedName>
        <fullName evidence="1">Uncharacterized protein</fullName>
    </submittedName>
</protein>
<evidence type="ECO:0000313" key="1">
    <source>
        <dbReference type="EMBL" id="MEQ2306556.1"/>
    </source>
</evidence>